<organism evidence="6 7">
    <name type="scientific">Lacticaseibacillus jixianensis</name>
    <dbReference type="NCBI Taxonomy" id="2486012"/>
    <lineage>
        <taxon>Bacteria</taxon>
        <taxon>Bacillati</taxon>
        <taxon>Bacillota</taxon>
        <taxon>Bacilli</taxon>
        <taxon>Lactobacillales</taxon>
        <taxon>Lactobacillaceae</taxon>
        <taxon>Lacticaseibacillus</taxon>
    </lineage>
</organism>
<evidence type="ECO:0000256" key="1">
    <source>
        <dbReference type="ARBA" id="ARBA00001911"/>
    </source>
</evidence>
<evidence type="ECO:0000313" key="7">
    <source>
        <dbReference type="Proteomes" id="UP001597249"/>
    </source>
</evidence>
<evidence type="ECO:0000313" key="6">
    <source>
        <dbReference type="EMBL" id="MFD1393841.1"/>
    </source>
</evidence>
<dbReference type="InterPro" id="IPR001509">
    <property type="entry name" value="Epimerase_deHydtase"/>
</dbReference>
<proteinExistence type="predicted"/>
<reference evidence="7" key="1">
    <citation type="journal article" date="2019" name="Int. J. Syst. Evol. Microbiol.">
        <title>The Global Catalogue of Microorganisms (GCM) 10K type strain sequencing project: providing services to taxonomists for standard genome sequencing and annotation.</title>
        <authorList>
            <consortium name="The Broad Institute Genomics Platform"/>
            <consortium name="The Broad Institute Genome Sequencing Center for Infectious Disease"/>
            <person name="Wu L."/>
            <person name="Ma J."/>
        </authorList>
    </citation>
    <scope>NUCLEOTIDE SEQUENCE [LARGE SCALE GENOMIC DNA]</scope>
    <source>
        <strain evidence="7">CCM 8911</strain>
    </source>
</reference>
<comment type="caution">
    <text evidence="6">The sequence shown here is derived from an EMBL/GenBank/DDBJ whole genome shotgun (WGS) entry which is preliminary data.</text>
</comment>
<evidence type="ECO:0000256" key="3">
    <source>
        <dbReference type="ARBA" id="ARBA00023027"/>
    </source>
</evidence>
<keyword evidence="7" id="KW-1185">Reference proteome</keyword>
<accession>A0ABW4BBQ8</accession>
<dbReference type="PANTHER" id="PTHR43078:SF6">
    <property type="entry name" value="UDP-GLUCURONIC ACID DECARBOXYLASE 1"/>
    <property type="match status" value="1"/>
</dbReference>
<keyword evidence="2" id="KW-0210">Decarboxylase</keyword>
<dbReference type="InterPro" id="IPR044516">
    <property type="entry name" value="UXS-like"/>
</dbReference>
<sequence length="351" mass="38351">MIDHPLYHQDVTGVTGLPLPWDKLASKTILITGASGLVGSFLVDVLMQKNFDSALNLHIYAVGRSEAHARSSFDRYWDNPLFSFISHDVNKPMTDLNLGQVDFVLHLASNTHPRAYATDPIGTITANIIGTQNLLDFSVAHHAERFAFASSNEIYGENRGDVELFDENYCGYINSNTLRAGYPESKRAGEALCQAYKKQKGLNVVVPRLTRSYGPTMRVSDSKAISQFIEDALAKRDIVLKSAGTQDYSFTYVADAVSGLLTVLLKGQNGEAYNIADPASNVTLKKLAETIAALAGTKVVFDLPDETEKAGFSKATKALLDPRKLEALGWHAQTNIELGLTHTLNIMGDVN</sequence>
<comment type="cofactor">
    <cofactor evidence="1">
        <name>NAD(+)</name>
        <dbReference type="ChEBI" id="CHEBI:57540"/>
    </cofactor>
</comment>
<feature type="domain" description="NAD-dependent epimerase/dehydratase" evidence="5">
    <location>
        <begin position="29"/>
        <end position="276"/>
    </location>
</feature>
<dbReference type="Proteomes" id="UP001597249">
    <property type="component" value="Unassembled WGS sequence"/>
</dbReference>
<dbReference type="Pfam" id="PF01370">
    <property type="entry name" value="Epimerase"/>
    <property type="match status" value="1"/>
</dbReference>
<evidence type="ECO:0000259" key="5">
    <source>
        <dbReference type="Pfam" id="PF01370"/>
    </source>
</evidence>
<gene>
    <name evidence="6" type="ORF">ACFQ3L_09720</name>
</gene>
<evidence type="ECO:0000256" key="4">
    <source>
        <dbReference type="ARBA" id="ARBA00023239"/>
    </source>
</evidence>
<dbReference type="PANTHER" id="PTHR43078">
    <property type="entry name" value="UDP-GLUCURONIC ACID DECARBOXYLASE-RELATED"/>
    <property type="match status" value="1"/>
</dbReference>
<evidence type="ECO:0000256" key="2">
    <source>
        <dbReference type="ARBA" id="ARBA00022793"/>
    </source>
</evidence>
<dbReference type="RefSeq" id="WP_125586607.1">
    <property type="nucleotide sequence ID" value="NZ_JBHTMO010000033.1"/>
</dbReference>
<keyword evidence="3" id="KW-0520">NAD</keyword>
<name>A0ABW4BBQ8_9LACO</name>
<dbReference type="Gene3D" id="3.40.50.720">
    <property type="entry name" value="NAD(P)-binding Rossmann-like Domain"/>
    <property type="match status" value="1"/>
</dbReference>
<protein>
    <submittedName>
        <fullName evidence="6">NAD-dependent epimerase/dehydratase family protein</fullName>
    </submittedName>
</protein>
<dbReference type="SUPFAM" id="SSF51735">
    <property type="entry name" value="NAD(P)-binding Rossmann-fold domains"/>
    <property type="match status" value="1"/>
</dbReference>
<keyword evidence="4" id="KW-0456">Lyase</keyword>
<dbReference type="EMBL" id="JBHTMO010000033">
    <property type="protein sequence ID" value="MFD1393841.1"/>
    <property type="molecule type" value="Genomic_DNA"/>
</dbReference>
<dbReference type="InterPro" id="IPR036291">
    <property type="entry name" value="NAD(P)-bd_dom_sf"/>
</dbReference>